<feature type="coiled-coil region" evidence="1">
    <location>
        <begin position="473"/>
        <end position="543"/>
    </location>
</feature>
<feature type="compositionally biased region" description="Polar residues" evidence="2">
    <location>
        <begin position="658"/>
        <end position="667"/>
    </location>
</feature>
<keyword evidence="4" id="KW-1185">Reference proteome</keyword>
<feature type="region of interest" description="Disordered" evidence="2">
    <location>
        <begin position="155"/>
        <end position="175"/>
    </location>
</feature>
<organism evidence="3 4">
    <name type="scientific">Desmophyllum pertusum</name>
    <dbReference type="NCBI Taxonomy" id="174260"/>
    <lineage>
        <taxon>Eukaryota</taxon>
        <taxon>Metazoa</taxon>
        <taxon>Cnidaria</taxon>
        <taxon>Anthozoa</taxon>
        <taxon>Hexacorallia</taxon>
        <taxon>Scleractinia</taxon>
        <taxon>Caryophylliina</taxon>
        <taxon>Caryophylliidae</taxon>
        <taxon>Desmophyllum</taxon>
    </lineage>
</organism>
<evidence type="ECO:0000313" key="4">
    <source>
        <dbReference type="Proteomes" id="UP001163046"/>
    </source>
</evidence>
<evidence type="ECO:0000313" key="3">
    <source>
        <dbReference type="EMBL" id="KAJ7358862.1"/>
    </source>
</evidence>
<sequence>MDAGIASDGTDIPSSTLKAKLLNELESNKGALEELVKVLKINTTLYAPKTVHELVISYEMRSGQQLSLKKWKYIFRQLGCLDCFHQHVADDQRGVVATDMDNVNCNPSSAAKQRPRNDCDIPVEVHVDAVELQDQSFDESREFAASSSLPPLVNTRAKQTHGAIPKTRSTQQQNRADVMGVTDGSSANQLAVYSEVELIVQAMTREAVGNIEETDQNPSESWPLWSLPPPEQKQRIEKNATNDAPKGNNDHDSAVEVGEESGLFSVEGNSQIESSRMPSINIQLSSPANVAPLSLVLEVDEPDLQDLQCQNAGSEIEESDETHAMSSLRIDSNQQSDEIETPSRPTTPEGAHSLSNPLPLTTGHHRSVAGVRLPVSEGPDLNNGDQEHRIPAEHYDSTENNGLLESLQKEIEFLRLNESFLVQKLREKETECANVKTRCYHLQHELEESRRVRAQQQVTIEELSRCLEESTVLEAESQRLIRMSEEMRSWKEQKCDRMEQHIRQLDHRYDSANCRIENLRRENQEVSEELRSVVCEVQELQLQLQEQHNLQGERERVRMDSERLLDVRMAEVSQAFHNAETDEVKILKQELRREKSKRKTAKERNKSLLKENCQLQALIKQLRSKKEEDFPSGDTREDDVEENHESYSTASSEEEEPGTSTHSQQQDSSEDSG</sequence>
<name>A0A9W9YMQ8_9CNID</name>
<evidence type="ECO:0000256" key="1">
    <source>
        <dbReference type="SAM" id="Coils"/>
    </source>
</evidence>
<gene>
    <name evidence="3" type="ORF">OS493_020699</name>
</gene>
<feature type="region of interest" description="Disordered" evidence="2">
    <location>
        <begin position="620"/>
        <end position="673"/>
    </location>
</feature>
<dbReference type="EMBL" id="MU827314">
    <property type="protein sequence ID" value="KAJ7358862.1"/>
    <property type="molecule type" value="Genomic_DNA"/>
</dbReference>
<protein>
    <submittedName>
        <fullName evidence="3">Uncharacterized protein</fullName>
    </submittedName>
</protein>
<accession>A0A9W9YMQ8</accession>
<dbReference type="OrthoDB" id="10578678at2759"/>
<dbReference type="Proteomes" id="UP001163046">
    <property type="component" value="Unassembled WGS sequence"/>
</dbReference>
<feature type="region of interest" description="Disordered" evidence="2">
    <location>
        <begin position="212"/>
        <end position="235"/>
    </location>
</feature>
<keyword evidence="1" id="KW-0175">Coiled coil</keyword>
<dbReference type="AlphaFoldDB" id="A0A9W9YMQ8"/>
<evidence type="ECO:0000256" key="2">
    <source>
        <dbReference type="SAM" id="MobiDB-lite"/>
    </source>
</evidence>
<reference evidence="3" key="1">
    <citation type="submission" date="2023-01" db="EMBL/GenBank/DDBJ databases">
        <title>Genome assembly of the deep-sea coral Lophelia pertusa.</title>
        <authorList>
            <person name="Herrera S."/>
            <person name="Cordes E."/>
        </authorList>
    </citation>
    <scope>NUCLEOTIDE SEQUENCE</scope>
    <source>
        <strain evidence="3">USNM1676648</strain>
        <tissue evidence="3">Polyp</tissue>
    </source>
</reference>
<feature type="region of interest" description="Disordered" evidence="2">
    <location>
        <begin position="313"/>
        <end position="364"/>
    </location>
</feature>
<proteinExistence type="predicted"/>
<comment type="caution">
    <text evidence="3">The sequence shown here is derived from an EMBL/GenBank/DDBJ whole genome shotgun (WGS) entry which is preliminary data.</text>
</comment>